<feature type="domain" description="Poly-beta-hydroxybutyrate polymerase N-terminal" evidence="5">
    <location>
        <begin position="20"/>
        <end position="60"/>
    </location>
</feature>
<evidence type="ECO:0000256" key="1">
    <source>
        <dbReference type="ARBA" id="ARBA00022679"/>
    </source>
</evidence>
<keyword evidence="2 6" id="KW-0012">Acyltransferase</keyword>
<organism evidence="6 7">
    <name type="scientific">Sphingobium lignivorans</name>
    <dbReference type="NCBI Taxonomy" id="2735886"/>
    <lineage>
        <taxon>Bacteria</taxon>
        <taxon>Pseudomonadati</taxon>
        <taxon>Pseudomonadota</taxon>
        <taxon>Alphaproteobacteria</taxon>
        <taxon>Sphingomonadales</taxon>
        <taxon>Sphingomonadaceae</taxon>
        <taxon>Sphingobium</taxon>
    </lineage>
</organism>
<dbReference type="Pfam" id="PF12551">
    <property type="entry name" value="PHBC_N"/>
    <property type="match status" value="1"/>
</dbReference>
<dbReference type="Pfam" id="PF07167">
    <property type="entry name" value="PhaC_N"/>
    <property type="match status" value="1"/>
</dbReference>
<keyword evidence="7" id="KW-1185">Reference proteome</keyword>
<dbReference type="GO" id="GO:0016746">
    <property type="term" value="F:acyltransferase activity"/>
    <property type="evidence" value="ECO:0007669"/>
    <property type="project" value="UniProtKB-KW"/>
</dbReference>
<name>A0ABR6NGJ1_9SPHN</name>
<dbReference type="EMBL" id="JACHKA010000001">
    <property type="protein sequence ID" value="MBB5986400.1"/>
    <property type="molecule type" value="Genomic_DNA"/>
</dbReference>
<protein>
    <submittedName>
        <fullName evidence="6">Polyhydroxyalkanoate synthase</fullName>
        <ecNumber evidence="6">2.3.1.-</ecNumber>
    </submittedName>
</protein>
<feature type="region of interest" description="Disordered" evidence="3">
    <location>
        <begin position="553"/>
        <end position="575"/>
    </location>
</feature>
<evidence type="ECO:0000259" key="5">
    <source>
        <dbReference type="Pfam" id="PF12551"/>
    </source>
</evidence>
<evidence type="ECO:0000313" key="7">
    <source>
        <dbReference type="Proteomes" id="UP001138540"/>
    </source>
</evidence>
<accession>A0ABR6NGJ1</accession>
<dbReference type="InterPro" id="IPR029058">
    <property type="entry name" value="AB_hydrolase_fold"/>
</dbReference>
<dbReference type="InterPro" id="IPR010941">
    <property type="entry name" value="PhaC_N"/>
</dbReference>
<evidence type="ECO:0000256" key="3">
    <source>
        <dbReference type="SAM" id="MobiDB-lite"/>
    </source>
</evidence>
<dbReference type="EC" id="2.3.1.-" evidence="6"/>
<comment type="caution">
    <text evidence="6">The sequence shown here is derived from an EMBL/GenBank/DDBJ whole genome shotgun (WGS) entry which is preliminary data.</text>
</comment>
<dbReference type="SUPFAM" id="SSF53474">
    <property type="entry name" value="alpha/beta-Hydrolases"/>
    <property type="match status" value="1"/>
</dbReference>
<dbReference type="Gene3D" id="3.40.50.1820">
    <property type="entry name" value="alpha/beta hydrolase"/>
    <property type="match status" value="1"/>
</dbReference>
<reference evidence="6 7" key="1">
    <citation type="submission" date="2020-08" db="EMBL/GenBank/DDBJ databases">
        <title>Exploring microbial biodiversity for novel pathways involved in the catabolism of aromatic compounds derived from lignin.</title>
        <authorList>
            <person name="Elkins J."/>
        </authorList>
    </citation>
    <scope>NUCLEOTIDE SEQUENCE [LARGE SCALE GENOMIC DNA]</scope>
    <source>
        <strain evidence="6 7">B1D3A</strain>
    </source>
</reference>
<feature type="domain" description="Poly-beta-hydroxybutyrate polymerase N-terminal" evidence="4">
    <location>
        <begin position="91"/>
        <end position="260"/>
    </location>
</feature>
<gene>
    <name evidence="6" type="ORF">HNP60_002374</name>
</gene>
<evidence type="ECO:0000259" key="4">
    <source>
        <dbReference type="Pfam" id="PF07167"/>
    </source>
</evidence>
<dbReference type="InterPro" id="IPR051321">
    <property type="entry name" value="PHA/PHB_synthase"/>
</dbReference>
<dbReference type="InterPro" id="IPR022211">
    <property type="entry name" value="PHBC_N"/>
</dbReference>
<dbReference type="Proteomes" id="UP001138540">
    <property type="component" value="Unassembled WGS sequence"/>
</dbReference>
<keyword evidence="1 6" id="KW-0808">Transferase</keyword>
<evidence type="ECO:0000256" key="2">
    <source>
        <dbReference type="ARBA" id="ARBA00023315"/>
    </source>
</evidence>
<sequence length="582" mass="63496">MNAPLTANADQGHDPLDGLAETMDRASFAAIAQMTHGLSPATLVQAFSDWAMHLAVSPGKRAQLAAKAVRKNLRLAEHLTDGKPAILPLPQDHRFDDPAWQAQPWSLLSQAFLLNQQWWHAATTGVMGVTAHHEAIVEFVARQMLDMMAPSNFLLTNPVLQQRIADTGGQCLVEGAHLLFEDMVNAMRGDPSPGSDGFITGETVAVTPGKVVYRNRLMELIQYAPTTGTVRPEPVLIIPAWIMKYYILDLSPENSLIRWLVGQGYTVFAISWHNPESADRDLDMDAYRRLGPLAALDAIGAITGAAKTHALGYCLGGTLLAVTAAAMARDGDERLASLTLLAAQTDFSEPGELGLFIDEAQINLLESLMWSRGYLDSSQMGGAFQLLRSNDLIWSRVLNTYLMGKREPLNDLMAWNADGTRMPYAMHSGYLRSFFLEDSLAEGQYEVDGRAISLTALRAPMFVVGTERDHVAPWRSVYKIHGLTPSDISFVLTSGGHNAGIVSEPGHPGRHFRMIERPAQAHSLSPDEWLASAPGHDGSWWLAWGDWLGTHSGEPVSPPPMGAADKGYPPLGDAPGLYVLER</sequence>
<evidence type="ECO:0000313" key="6">
    <source>
        <dbReference type="EMBL" id="MBB5986400.1"/>
    </source>
</evidence>
<dbReference type="RefSeq" id="WP_260394852.1">
    <property type="nucleotide sequence ID" value="NZ_JACHKA010000001.1"/>
</dbReference>
<dbReference type="PANTHER" id="PTHR36837:SF5">
    <property type="entry name" value="POLY-3-HYDROXYBUTYRATE SYNTHASE"/>
    <property type="match status" value="1"/>
</dbReference>
<dbReference type="PANTHER" id="PTHR36837">
    <property type="entry name" value="POLY(3-HYDROXYALKANOATE) POLYMERASE SUBUNIT PHAC"/>
    <property type="match status" value="1"/>
</dbReference>
<proteinExistence type="predicted"/>